<dbReference type="Proteomes" id="UP000184212">
    <property type="component" value="Unassembled WGS sequence"/>
</dbReference>
<dbReference type="OrthoDB" id="921763at2"/>
<evidence type="ECO:0000256" key="10">
    <source>
        <dbReference type="SAM" id="Phobius"/>
    </source>
</evidence>
<dbReference type="Pfam" id="PF02163">
    <property type="entry name" value="Peptidase_M50"/>
    <property type="match status" value="1"/>
</dbReference>
<dbReference type="CDD" id="cd06160">
    <property type="entry name" value="S2P-M50_like_2"/>
    <property type="match status" value="1"/>
</dbReference>
<organism evidence="12 13">
    <name type="scientific">Chryseolinea serpens</name>
    <dbReference type="NCBI Taxonomy" id="947013"/>
    <lineage>
        <taxon>Bacteria</taxon>
        <taxon>Pseudomonadati</taxon>
        <taxon>Bacteroidota</taxon>
        <taxon>Cytophagia</taxon>
        <taxon>Cytophagales</taxon>
        <taxon>Fulvivirgaceae</taxon>
        <taxon>Chryseolinea</taxon>
    </lineage>
</organism>
<evidence type="ECO:0000256" key="2">
    <source>
        <dbReference type="ARBA" id="ARBA00004141"/>
    </source>
</evidence>
<feature type="transmembrane region" description="Helical" evidence="10">
    <location>
        <begin position="319"/>
        <end position="340"/>
    </location>
</feature>
<evidence type="ECO:0000256" key="5">
    <source>
        <dbReference type="ARBA" id="ARBA00022692"/>
    </source>
</evidence>
<feature type="transmembrane region" description="Helical" evidence="10">
    <location>
        <begin position="296"/>
        <end position="313"/>
    </location>
</feature>
<dbReference type="GO" id="GO:0008233">
    <property type="term" value="F:peptidase activity"/>
    <property type="evidence" value="ECO:0007669"/>
    <property type="project" value="UniProtKB-KW"/>
</dbReference>
<proteinExistence type="inferred from homology"/>
<evidence type="ECO:0000256" key="9">
    <source>
        <dbReference type="ARBA" id="ARBA00023136"/>
    </source>
</evidence>
<evidence type="ECO:0000313" key="13">
    <source>
        <dbReference type="Proteomes" id="UP000184212"/>
    </source>
</evidence>
<dbReference type="PANTHER" id="PTHR31412">
    <property type="entry name" value="ZINC METALLOPROTEASE EGY1"/>
    <property type="match status" value="1"/>
</dbReference>
<name>A0A1M5KI18_9BACT</name>
<dbReference type="AlphaFoldDB" id="A0A1M5KI18"/>
<keyword evidence="13" id="KW-1185">Reference proteome</keyword>
<feature type="transmembrane region" description="Helical" evidence="10">
    <location>
        <begin position="197"/>
        <end position="219"/>
    </location>
</feature>
<dbReference type="InterPro" id="IPR044838">
    <property type="entry name" value="EGY1-like"/>
</dbReference>
<evidence type="ECO:0000256" key="6">
    <source>
        <dbReference type="ARBA" id="ARBA00022801"/>
    </source>
</evidence>
<keyword evidence="7" id="KW-0809">Transit peptide</keyword>
<dbReference type="GO" id="GO:0016020">
    <property type="term" value="C:membrane"/>
    <property type="evidence" value="ECO:0007669"/>
    <property type="project" value="UniProtKB-SubCell"/>
</dbReference>
<sequence length="400" mass="44492">MSNRKRGIIQAVLFITTVITTTLAGAENTFEKSMFLGNLTWEGFLSGFQFSIPFLLILTVHEFGHYFTAMYHKVKATLPFYIPVPPLPLFNIGTLGAVIRQQRAASTRQSFDIGIAGPLAGFVMAMIVLFYGFTHLPDPEYIFQIHPEFKAYGSNYAEKVYQPGDDLAAILVGDNLIFKFFKTYVADPARIPDPHEFMHYPVLVAGYLALFFTFLNLLPIGQLDGGHVVYGLFGYKKHRIIATVFFIGFTFYAGLGVFSPTNFPTQDLSVSVPWILVAIGFAYFTFLGLGLSKRDTLMYALLMIAVLFVLGRLKPTWQGYSGFLPFAFFLGRFVGIRHPPSDIEEPLDGKRVLLGWIALIIFLLCFSPVPFDIVTVKKVQAVLSSPVGSFSTCFAGLPIG</sequence>
<feature type="transmembrane region" description="Helical" evidence="10">
    <location>
        <begin position="240"/>
        <end position="259"/>
    </location>
</feature>
<dbReference type="EMBL" id="FQWQ01000001">
    <property type="protein sequence ID" value="SHG52129.1"/>
    <property type="molecule type" value="Genomic_DNA"/>
</dbReference>
<evidence type="ECO:0000256" key="3">
    <source>
        <dbReference type="ARBA" id="ARBA00007931"/>
    </source>
</evidence>
<reference evidence="12 13" key="1">
    <citation type="submission" date="2016-11" db="EMBL/GenBank/DDBJ databases">
        <authorList>
            <person name="Jaros S."/>
            <person name="Januszkiewicz K."/>
            <person name="Wedrychowicz H."/>
        </authorList>
    </citation>
    <scope>NUCLEOTIDE SEQUENCE [LARGE SCALE GENOMIC DNA]</scope>
    <source>
        <strain evidence="12 13">DSM 24574</strain>
    </source>
</reference>
<evidence type="ECO:0000259" key="11">
    <source>
        <dbReference type="Pfam" id="PF02163"/>
    </source>
</evidence>
<evidence type="ECO:0000256" key="4">
    <source>
        <dbReference type="ARBA" id="ARBA00022670"/>
    </source>
</evidence>
<dbReference type="PANTHER" id="PTHR31412:SF0">
    <property type="entry name" value="ZINC METALLOPROTEASE EGY1, CHLOROPLASTIC-RELATED"/>
    <property type="match status" value="1"/>
</dbReference>
<evidence type="ECO:0000256" key="7">
    <source>
        <dbReference type="ARBA" id="ARBA00022946"/>
    </source>
</evidence>
<dbReference type="GO" id="GO:0006508">
    <property type="term" value="P:proteolysis"/>
    <property type="evidence" value="ECO:0007669"/>
    <property type="project" value="UniProtKB-KW"/>
</dbReference>
<keyword evidence="4" id="KW-0645">Protease</keyword>
<accession>A0A1M5KI18</accession>
<protein>
    <submittedName>
        <fullName evidence="12">Peptidase family M50</fullName>
    </submittedName>
</protein>
<feature type="transmembrane region" description="Helical" evidence="10">
    <location>
        <begin position="271"/>
        <end position="289"/>
    </location>
</feature>
<comment type="similarity">
    <text evidence="3">Belongs to the peptidase M50B family.</text>
</comment>
<evidence type="ECO:0000313" key="12">
    <source>
        <dbReference type="EMBL" id="SHG52129.1"/>
    </source>
</evidence>
<feature type="transmembrane region" description="Helical" evidence="10">
    <location>
        <begin position="352"/>
        <end position="371"/>
    </location>
</feature>
<gene>
    <name evidence="12" type="ORF">SAMN04488109_0643</name>
</gene>
<keyword evidence="6" id="KW-0378">Hydrolase</keyword>
<feature type="domain" description="Peptidase M50" evidence="11">
    <location>
        <begin position="50"/>
        <end position="249"/>
    </location>
</feature>
<keyword evidence="9 10" id="KW-0472">Membrane</keyword>
<keyword evidence="8 10" id="KW-1133">Transmembrane helix</keyword>
<dbReference type="STRING" id="947013.SAMN04488109_0643"/>
<keyword evidence="5 10" id="KW-0812">Transmembrane</keyword>
<dbReference type="RefSeq" id="WP_073131013.1">
    <property type="nucleotide sequence ID" value="NZ_FQWQ01000001.1"/>
</dbReference>
<comment type="cofactor">
    <cofactor evidence="1">
        <name>Zn(2+)</name>
        <dbReference type="ChEBI" id="CHEBI:29105"/>
    </cofactor>
</comment>
<comment type="subcellular location">
    <subcellularLocation>
        <location evidence="2">Membrane</location>
        <topology evidence="2">Multi-pass membrane protein</topology>
    </subcellularLocation>
</comment>
<evidence type="ECO:0000256" key="8">
    <source>
        <dbReference type="ARBA" id="ARBA00022989"/>
    </source>
</evidence>
<feature type="transmembrane region" description="Helical" evidence="10">
    <location>
        <begin position="110"/>
        <end position="133"/>
    </location>
</feature>
<evidence type="ECO:0000256" key="1">
    <source>
        <dbReference type="ARBA" id="ARBA00001947"/>
    </source>
</evidence>
<dbReference type="InterPro" id="IPR008915">
    <property type="entry name" value="Peptidase_M50"/>
</dbReference>